<keyword evidence="2" id="KW-0732">Signal</keyword>
<proteinExistence type="predicted"/>
<feature type="region of interest" description="Disordered" evidence="1">
    <location>
        <begin position="25"/>
        <end position="52"/>
    </location>
</feature>
<feature type="signal peptide" evidence="2">
    <location>
        <begin position="1"/>
        <end position="25"/>
    </location>
</feature>
<dbReference type="AlphaFoldDB" id="A0A0F0H335"/>
<evidence type="ECO:0000313" key="4">
    <source>
        <dbReference type="Proteomes" id="UP000033393"/>
    </source>
</evidence>
<gene>
    <name evidence="3" type="ORF">UK23_16170</name>
</gene>
<comment type="caution">
    <text evidence="3">The sequence shown here is derived from an EMBL/GenBank/DDBJ whole genome shotgun (WGS) entry which is preliminary data.</text>
</comment>
<dbReference type="PATRIC" id="fig|68170.10.peg.4099"/>
<accession>A0A0F0H335</accession>
<evidence type="ECO:0000256" key="2">
    <source>
        <dbReference type="SAM" id="SignalP"/>
    </source>
</evidence>
<protein>
    <submittedName>
        <fullName evidence="3">Uncharacterized protein</fullName>
    </submittedName>
</protein>
<evidence type="ECO:0000313" key="3">
    <source>
        <dbReference type="EMBL" id="KJK48702.1"/>
    </source>
</evidence>
<name>A0A0F0H335_LENAE</name>
<dbReference type="Proteomes" id="UP000033393">
    <property type="component" value="Unassembled WGS sequence"/>
</dbReference>
<reference evidence="3 4" key="1">
    <citation type="submission" date="2015-02" db="EMBL/GenBank/DDBJ databases">
        <authorList>
            <person name="Ju K.-S."/>
            <person name="Doroghazi J.R."/>
            <person name="Metcalf W."/>
        </authorList>
    </citation>
    <scope>NUCLEOTIDE SEQUENCE [LARGE SCALE GENOMIC DNA]</scope>
    <source>
        <strain evidence="3 4">NRRL B-16140</strain>
    </source>
</reference>
<dbReference type="EMBL" id="JYJG01000099">
    <property type="protein sequence ID" value="KJK48702.1"/>
    <property type="molecule type" value="Genomic_DNA"/>
</dbReference>
<feature type="compositionally biased region" description="Basic and acidic residues" evidence="1">
    <location>
        <begin position="38"/>
        <end position="52"/>
    </location>
</feature>
<feature type="chain" id="PRO_5002441617" evidence="2">
    <location>
        <begin position="26"/>
        <end position="106"/>
    </location>
</feature>
<organism evidence="3 4">
    <name type="scientific">Lentzea aerocolonigenes</name>
    <name type="common">Lechevalieria aerocolonigenes</name>
    <name type="synonym">Saccharothrix aerocolonigenes</name>
    <dbReference type="NCBI Taxonomy" id="68170"/>
    <lineage>
        <taxon>Bacteria</taxon>
        <taxon>Bacillati</taxon>
        <taxon>Actinomycetota</taxon>
        <taxon>Actinomycetes</taxon>
        <taxon>Pseudonocardiales</taxon>
        <taxon>Pseudonocardiaceae</taxon>
        <taxon>Lentzea</taxon>
    </lineage>
</organism>
<keyword evidence="4" id="KW-1185">Reference proteome</keyword>
<evidence type="ECO:0000256" key="1">
    <source>
        <dbReference type="SAM" id="MobiDB-lite"/>
    </source>
</evidence>
<sequence>MSMRSVLLAVVIALCAVLAPAVSTASIGAPPPKSKTSVPKEEAPREERETSRLRIKVAAVERMASVAKPKLVAEVPPHEAPATIRESAAEPIAVWRTPPALQVFRN</sequence>